<keyword evidence="1" id="KW-0732">Signal</keyword>
<proteinExistence type="predicted"/>
<accession>A0ABN9EX40</accession>
<evidence type="ECO:0000256" key="1">
    <source>
        <dbReference type="SAM" id="SignalP"/>
    </source>
</evidence>
<reference evidence="2" key="1">
    <citation type="submission" date="2023-05" db="EMBL/GenBank/DDBJ databases">
        <authorList>
            <person name="Stuckert A."/>
        </authorList>
    </citation>
    <scope>NUCLEOTIDE SEQUENCE</scope>
</reference>
<keyword evidence="3" id="KW-1185">Reference proteome</keyword>
<dbReference type="Proteomes" id="UP001162483">
    <property type="component" value="Unassembled WGS sequence"/>
</dbReference>
<evidence type="ECO:0000313" key="2">
    <source>
        <dbReference type="EMBL" id="CAI9588799.1"/>
    </source>
</evidence>
<feature type="signal peptide" evidence="1">
    <location>
        <begin position="1"/>
        <end position="15"/>
    </location>
</feature>
<sequence>MSLVCCLFPANCLQAFLCIIFRRSFLPSGTTVMQTNLIQCAAYGLTPAPLQPLQQNWQHS</sequence>
<protein>
    <submittedName>
        <fullName evidence="2">Uncharacterized protein</fullName>
    </submittedName>
</protein>
<feature type="chain" id="PRO_5046732802" evidence="1">
    <location>
        <begin position="16"/>
        <end position="60"/>
    </location>
</feature>
<dbReference type="EMBL" id="CATNWA010015995">
    <property type="protein sequence ID" value="CAI9588799.1"/>
    <property type="molecule type" value="Genomic_DNA"/>
</dbReference>
<evidence type="ECO:0000313" key="3">
    <source>
        <dbReference type="Proteomes" id="UP001162483"/>
    </source>
</evidence>
<organism evidence="2 3">
    <name type="scientific">Staurois parvus</name>
    <dbReference type="NCBI Taxonomy" id="386267"/>
    <lineage>
        <taxon>Eukaryota</taxon>
        <taxon>Metazoa</taxon>
        <taxon>Chordata</taxon>
        <taxon>Craniata</taxon>
        <taxon>Vertebrata</taxon>
        <taxon>Euteleostomi</taxon>
        <taxon>Amphibia</taxon>
        <taxon>Batrachia</taxon>
        <taxon>Anura</taxon>
        <taxon>Neobatrachia</taxon>
        <taxon>Ranoidea</taxon>
        <taxon>Ranidae</taxon>
        <taxon>Staurois</taxon>
    </lineage>
</organism>
<comment type="caution">
    <text evidence="2">The sequence shown here is derived from an EMBL/GenBank/DDBJ whole genome shotgun (WGS) entry which is preliminary data.</text>
</comment>
<gene>
    <name evidence="2" type="ORF">SPARVUS_LOCUS10802904</name>
</gene>
<name>A0ABN9EX40_9NEOB</name>